<gene>
    <name evidence="1" type="ORF">FJN17_00875</name>
</gene>
<evidence type="ECO:0000313" key="2">
    <source>
        <dbReference type="Proteomes" id="UP000319298"/>
    </source>
</evidence>
<proteinExistence type="predicted"/>
<protein>
    <submittedName>
        <fullName evidence="1">Uncharacterized protein</fullName>
    </submittedName>
</protein>
<name>A0ABX5VZ18_9BRAD</name>
<accession>A0ABX5VZ18</accession>
<dbReference type="EMBL" id="CP041090">
    <property type="protein sequence ID" value="QDF36229.1"/>
    <property type="molecule type" value="Genomic_DNA"/>
</dbReference>
<sequence>MDIFRQRLRRISEESQRLNGFMVEVQRLRKLVDVAAAEAQNRQQELKVQKGTSAPFVFRRAGGLSGACLD</sequence>
<dbReference type="RefSeq" id="WP_140477495.1">
    <property type="nucleotide sequence ID" value="NZ_CP029427.2"/>
</dbReference>
<reference evidence="2" key="1">
    <citation type="submission" date="2019-06" db="EMBL/GenBank/DDBJ databases">
        <title>Whole-Genome Sequence of Bradyrhizobium sp. 3 Strain 65S1MB.</title>
        <authorList>
            <person name="Bromfield E.S.P."/>
            <person name="Cloutier S."/>
            <person name="Nguyen H.D.T."/>
        </authorList>
    </citation>
    <scope>NUCLEOTIDE SEQUENCE [LARGE SCALE GENOMIC DNA]</scope>
    <source>
        <strain evidence="2">65S1MB</strain>
    </source>
</reference>
<evidence type="ECO:0000313" key="1">
    <source>
        <dbReference type="EMBL" id="QDF36229.1"/>
    </source>
</evidence>
<reference evidence="1 2" key="2">
    <citation type="journal article" date="2020" name="Int. J. Syst. Evol. Microbiol.">
        <title>Description and complete genome sequences of Bradyrhizobium symbiodeficiens sp. nov., a non-symbiotic bacterium associated with legumes native to Canada.</title>
        <authorList>
            <person name="Bromfield E.S.P."/>
            <person name="Cloutier S."/>
            <person name="Nguyen H.D.T."/>
        </authorList>
    </citation>
    <scope>NUCLEOTIDE SEQUENCE [LARGE SCALE GENOMIC DNA]</scope>
    <source>
        <strain evidence="1 2">65S1MB</strain>
    </source>
</reference>
<organism evidence="1 2">
    <name type="scientific">Bradyrhizobium symbiodeficiens</name>
    <dbReference type="NCBI Taxonomy" id="1404367"/>
    <lineage>
        <taxon>Bacteria</taxon>
        <taxon>Pseudomonadati</taxon>
        <taxon>Pseudomonadota</taxon>
        <taxon>Alphaproteobacteria</taxon>
        <taxon>Hyphomicrobiales</taxon>
        <taxon>Nitrobacteraceae</taxon>
        <taxon>Bradyrhizobium</taxon>
    </lineage>
</organism>
<dbReference type="Proteomes" id="UP000319298">
    <property type="component" value="Chromosome"/>
</dbReference>
<keyword evidence="2" id="KW-1185">Reference proteome</keyword>